<dbReference type="AlphaFoldDB" id="A0A0F9T5J5"/>
<accession>A0A0F9T5J5</accession>
<comment type="caution">
    <text evidence="1">The sequence shown here is derived from an EMBL/GenBank/DDBJ whole genome shotgun (WGS) entry which is preliminary data.</text>
</comment>
<dbReference type="EMBL" id="LAZR01000326">
    <property type="protein sequence ID" value="KKN74449.1"/>
    <property type="molecule type" value="Genomic_DNA"/>
</dbReference>
<evidence type="ECO:0000313" key="1">
    <source>
        <dbReference type="EMBL" id="KKN74449.1"/>
    </source>
</evidence>
<reference evidence="1" key="1">
    <citation type="journal article" date="2015" name="Nature">
        <title>Complex archaea that bridge the gap between prokaryotes and eukaryotes.</title>
        <authorList>
            <person name="Spang A."/>
            <person name="Saw J.H."/>
            <person name="Jorgensen S.L."/>
            <person name="Zaremba-Niedzwiedzka K."/>
            <person name="Martijn J."/>
            <person name="Lind A.E."/>
            <person name="van Eijk R."/>
            <person name="Schleper C."/>
            <person name="Guy L."/>
            <person name="Ettema T.J."/>
        </authorList>
    </citation>
    <scope>NUCLEOTIDE SEQUENCE</scope>
</reference>
<name>A0A0F9T5J5_9ZZZZ</name>
<sequence>MVNRPLLKRRKIMDYATDTDIEEAIKSETGVQPEVLNKPAEALIEKDFYEMQATCINCGYTFIAKIKKGMSVEDHQEVCFYCGKKSYLHKIAFRYERVR</sequence>
<gene>
    <name evidence="1" type="ORF">LCGC14_0390690</name>
</gene>
<organism evidence="1">
    <name type="scientific">marine sediment metagenome</name>
    <dbReference type="NCBI Taxonomy" id="412755"/>
    <lineage>
        <taxon>unclassified sequences</taxon>
        <taxon>metagenomes</taxon>
        <taxon>ecological metagenomes</taxon>
    </lineage>
</organism>
<proteinExistence type="predicted"/>
<protein>
    <submittedName>
        <fullName evidence="1">Uncharacterized protein</fullName>
    </submittedName>
</protein>